<dbReference type="Gene3D" id="3.80.10.10">
    <property type="entry name" value="Ribonuclease Inhibitor"/>
    <property type="match status" value="1"/>
</dbReference>
<name>A0A067PLI5_9AGAM</name>
<accession>A0A067PLI5</accession>
<dbReference type="InParanoid" id="A0A067PLI5"/>
<dbReference type="AlphaFoldDB" id="A0A067PLI5"/>
<sequence>MPSSKQPSSLNDHASKDPLLESPIRKVPAEVLSKIFVDSLPDDKFMSPDANATPLLVTQINSRWREVALRTPSLWCSFDWKVSHTRDIYMAQSFTVQRWLQRSGGRPLSLRLIASEHHPSTDYGPCSPEHCLQMVMPYAQRWKILELYLPAHWCSCLQYLDSMGTPLLESIKIQALPEGANPAFLAKAPRLSHVDLRFPFTTHSTILPWAQLTSLHFGVGFPGLVTTECLQKLQECTSLLHCTLIGIAQVDPSMDSPVTLPKLQSLFLHAAVDVALLLDSLLLPKLEQLRLSYPSGVDPSPSRPIISLIERSSCVIKHLRLSTQFSSDEGLLDVLRNTPLLETLKVADEDLVLSAHFMERLTIHPVIGDDPSDHASHMLPNLRYLYLKGNVTSSAVELAQMVRSRWNTTRLEEVHITSSSISEALESSLKLDDCIDAGLIFVVE</sequence>
<evidence type="ECO:0000313" key="1">
    <source>
        <dbReference type="EMBL" id="KDQ51321.1"/>
    </source>
</evidence>
<reference evidence="2" key="1">
    <citation type="journal article" date="2014" name="Proc. Natl. Acad. Sci. U.S.A.">
        <title>Extensive sampling of basidiomycete genomes demonstrates inadequacy of the white-rot/brown-rot paradigm for wood decay fungi.</title>
        <authorList>
            <person name="Riley R."/>
            <person name="Salamov A.A."/>
            <person name="Brown D.W."/>
            <person name="Nagy L.G."/>
            <person name="Floudas D."/>
            <person name="Held B.W."/>
            <person name="Levasseur A."/>
            <person name="Lombard V."/>
            <person name="Morin E."/>
            <person name="Otillar R."/>
            <person name="Lindquist E.A."/>
            <person name="Sun H."/>
            <person name="LaButti K.M."/>
            <person name="Schmutz J."/>
            <person name="Jabbour D."/>
            <person name="Luo H."/>
            <person name="Baker S.E."/>
            <person name="Pisabarro A.G."/>
            <person name="Walton J.D."/>
            <person name="Blanchette R.A."/>
            <person name="Henrissat B."/>
            <person name="Martin F."/>
            <person name="Cullen D."/>
            <person name="Hibbett D.S."/>
            <person name="Grigoriev I.V."/>
        </authorList>
    </citation>
    <scope>NUCLEOTIDE SEQUENCE [LARGE SCALE GENOMIC DNA]</scope>
    <source>
        <strain evidence="2">MUCL 33604</strain>
    </source>
</reference>
<proteinExistence type="predicted"/>
<dbReference type="InterPro" id="IPR032675">
    <property type="entry name" value="LRR_dom_sf"/>
</dbReference>
<dbReference type="EMBL" id="KL197749">
    <property type="protein sequence ID" value="KDQ51321.1"/>
    <property type="molecule type" value="Genomic_DNA"/>
</dbReference>
<evidence type="ECO:0000313" key="2">
    <source>
        <dbReference type="Proteomes" id="UP000027265"/>
    </source>
</evidence>
<dbReference type="STRING" id="933084.A0A067PLI5"/>
<dbReference type="SUPFAM" id="SSF52047">
    <property type="entry name" value="RNI-like"/>
    <property type="match status" value="1"/>
</dbReference>
<protein>
    <recommendedName>
        <fullName evidence="3">F-box domain-containing protein</fullName>
    </recommendedName>
</protein>
<gene>
    <name evidence="1" type="ORF">JAAARDRAFT_531614</name>
</gene>
<keyword evidence="2" id="KW-1185">Reference proteome</keyword>
<evidence type="ECO:0008006" key="3">
    <source>
        <dbReference type="Google" id="ProtNLM"/>
    </source>
</evidence>
<organism evidence="1 2">
    <name type="scientific">Jaapia argillacea MUCL 33604</name>
    <dbReference type="NCBI Taxonomy" id="933084"/>
    <lineage>
        <taxon>Eukaryota</taxon>
        <taxon>Fungi</taxon>
        <taxon>Dikarya</taxon>
        <taxon>Basidiomycota</taxon>
        <taxon>Agaricomycotina</taxon>
        <taxon>Agaricomycetes</taxon>
        <taxon>Agaricomycetidae</taxon>
        <taxon>Jaapiales</taxon>
        <taxon>Jaapiaceae</taxon>
        <taxon>Jaapia</taxon>
    </lineage>
</organism>
<dbReference type="OrthoDB" id="3139399at2759"/>
<dbReference type="HOGENOM" id="CLU_018544_12_4_1"/>
<dbReference type="Proteomes" id="UP000027265">
    <property type="component" value="Unassembled WGS sequence"/>
</dbReference>